<evidence type="ECO:0000256" key="1">
    <source>
        <dbReference type="ARBA" id="ARBA00023002"/>
    </source>
</evidence>
<dbReference type="InterPro" id="IPR039697">
    <property type="entry name" value="Alcohol_dehydrogenase_Fe"/>
</dbReference>
<comment type="caution">
    <text evidence="4">The sequence shown here is derived from an EMBL/GenBank/DDBJ whole genome shotgun (WGS) entry which is preliminary data.</text>
</comment>
<evidence type="ECO:0000313" key="4">
    <source>
        <dbReference type="EMBL" id="KAA6332251.1"/>
    </source>
</evidence>
<dbReference type="EC" id="1.1.1.192" evidence="4"/>
<accession>A0A5J4RH85</accession>
<dbReference type="GO" id="GO:0017000">
    <property type="term" value="P:antibiotic biosynthetic process"/>
    <property type="evidence" value="ECO:0007669"/>
    <property type="project" value="InterPro"/>
</dbReference>
<feature type="domain" description="Alcohol dehydrogenase iron-type/glycerol dehydrogenase GldA" evidence="2">
    <location>
        <begin position="2"/>
        <end position="166"/>
    </location>
</feature>
<dbReference type="GO" id="GO:0004022">
    <property type="term" value="F:alcohol dehydrogenase (NAD+) activity"/>
    <property type="evidence" value="ECO:0007669"/>
    <property type="project" value="TreeGrafter"/>
</dbReference>
<dbReference type="CDD" id="cd08182">
    <property type="entry name" value="HEPD"/>
    <property type="match status" value="1"/>
</dbReference>
<dbReference type="PANTHER" id="PTHR11496:SF103">
    <property type="entry name" value="DEHYDROGENASE, PUTATIVE-RELATED"/>
    <property type="match status" value="1"/>
</dbReference>
<protein>
    <submittedName>
        <fullName evidence="4">Alcohol dehydrogenase</fullName>
        <ecNumber evidence="4">1.1.1.192</ecNumber>
    </submittedName>
</protein>
<dbReference type="FunFam" id="3.40.50.1970:FF:000003">
    <property type="entry name" value="Alcohol dehydrogenase, iron-containing"/>
    <property type="match status" value="1"/>
</dbReference>
<dbReference type="Pfam" id="PF25137">
    <property type="entry name" value="ADH_Fe_C"/>
    <property type="match status" value="1"/>
</dbReference>
<evidence type="ECO:0000259" key="3">
    <source>
        <dbReference type="Pfam" id="PF25137"/>
    </source>
</evidence>
<keyword evidence="1 4" id="KW-0560">Oxidoreductase</keyword>
<proteinExistence type="predicted"/>
<gene>
    <name evidence="4" type="ORF">EZS27_019223</name>
</gene>
<dbReference type="EMBL" id="SNRY01001265">
    <property type="protein sequence ID" value="KAA6332251.1"/>
    <property type="molecule type" value="Genomic_DNA"/>
</dbReference>
<dbReference type="GO" id="GO:0046872">
    <property type="term" value="F:metal ion binding"/>
    <property type="evidence" value="ECO:0007669"/>
    <property type="project" value="InterPro"/>
</dbReference>
<sequence>MQKIYFGENTVNIANEIKQILPRNVLIITDLSFYEICGAKNWIEPFLSDGKIHYFFDFETNPKYEDLKKGILFCCKNKIDLIIAVGGGSVIDMAKLVRVFAYSDIDTVNAIENNIVSFHKQKIPLIAIPTTAGTGSESTHFAVIYIEQKKYSVAHELILPDYAVIFPRFTYNNPKYLTACTGVDALCQAIESYWSVKSTEESRKYAKEAIQILWKYLPLALDNQSEARNKVAFASNLAGKAINISFTTAAHAYSYGFTTYLKIPHGHAVSLTLPYFFNVNNKITSKNCNDYRGVEFVRERMSELSELLKGHSKKTEVNLCNFFDSLFNGYEIDTKIRDDLWNNIVLSVNVQRLQNNPVKLEAHIKKENLKWE</sequence>
<dbReference type="AlphaFoldDB" id="A0A5J4RH85"/>
<dbReference type="SUPFAM" id="SSF56796">
    <property type="entry name" value="Dehydroquinate synthase-like"/>
    <property type="match status" value="1"/>
</dbReference>
<name>A0A5J4RH85_9ZZZZ</name>
<dbReference type="InterPro" id="IPR035873">
    <property type="entry name" value="PhpC"/>
</dbReference>
<feature type="domain" description="Fe-containing alcohol dehydrogenase-like C-terminal" evidence="3">
    <location>
        <begin position="178"/>
        <end position="338"/>
    </location>
</feature>
<evidence type="ECO:0000259" key="2">
    <source>
        <dbReference type="Pfam" id="PF00465"/>
    </source>
</evidence>
<organism evidence="4">
    <name type="scientific">termite gut metagenome</name>
    <dbReference type="NCBI Taxonomy" id="433724"/>
    <lineage>
        <taxon>unclassified sequences</taxon>
        <taxon>metagenomes</taxon>
        <taxon>organismal metagenomes</taxon>
    </lineage>
</organism>
<dbReference type="PANTHER" id="PTHR11496">
    <property type="entry name" value="ALCOHOL DEHYDROGENASE"/>
    <property type="match status" value="1"/>
</dbReference>
<reference evidence="4" key="1">
    <citation type="submission" date="2019-03" db="EMBL/GenBank/DDBJ databases">
        <title>Single cell metagenomics reveals metabolic interactions within the superorganism composed of flagellate Streblomastix strix and complex community of Bacteroidetes bacteria on its surface.</title>
        <authorList>
            <person name="Treitli S.C."/>
            <person name="Kolisko M."/>
            <person name="Husnik F."/>
            <person name="Keeling P."/>
            <person name="Hampl V."/>
        </authorList>
    </citation>
    <scope>NUCLEOTIDE SEQUENCE</scope>
    <source>
        <strain evidence="4">STM</strain>
    </source>
</reference>
<dbReference type="Gene3D" id="1.20.1090.10">
    <property type="entry name" value="Dehydroquinate synthase-like - alpha domain"/>
    <property type="match status" value="1"/>
</dbReference>
<dbReference type="Pfam" id="PF00465">
    <property type="entry name" value="Fe-ADH"/>
    <property type="match status" value="1"/>
</dbReference>
<dbReference type="GO" id="GO:0050060">
    <property type="term" value="F:long-chain-alcohol dehydrogenase activity"/>
    <property type="evidence" value="ECO:0007669"/>
    <property type="project" value="UniProtKB-EC"/>
</dbReference>
<dbReference type="InterPro" id="IPR056798">
    <property type="entry name" value="ADH_Fe_C"/>
</dbReference>
<dbReference type="Gene3D" id="3.40.50.1970">
    <property type="match status" value="1"/>
</dbReference>
<dbReference type="InterPro" id="IPR001670">
    <property type="entry name" value="ADH_Fe/GldA"/>
</dbReference>